<feature type="domain" description="O-methyltransferase C-terminal" evidence="1">
    <location>
        <begin position="171"/>
        <end position="281"/>
    </location>
</feature>
<organism evidence="2 3">
    <name type="scientific">Xenorhabdus littoralis</name>
    <dbReference type="NCBI Taxonomy" id="2582835"/>
    <lineage>
        <taxon>Bacteria</taxon>
        <taxon>Pseudomonadati</taxon>
        <taxon>Pseudomonadota</taxon>
        <taxon>Gammaproteobacteria</taxon>
        <taxon>Enterobacterales</taxon>
        <taxon>Morganellaceae</taxon>
        <taxon>Xenorhabdus</taxon>
    </lineage>
</organism>
<comment type="caution">
    <text evidence="2">The sequence shown here is derived from an EMBL/GenBank/DDBJ whole genome shotgun (WGS) entry which is preliminary data.</text>
</comment>
<reference evidence="3" key="1">
    <citation type="journal article" date="2024" name="Toxins">
        <title>Genome Sequence Analysis of Native Xenorhabdus Strains Isolated from Entomopathogenic Nematodes in Argentina.</title>
        <authorList>
            <person name="Palma L."/>
            <person name="Frizzo L."/>
            <person name="Kaiser S."/>
            <person name="Berry C."/>
            <person name="Caballero P."/>
            <person name="Bode H.B."/>
            <person name="Del Valle E.E."/>
        </authorList>
    </citation>
    <scope>NUCLEOTIDE SEQUENCE [LARGE SCALE GENOMIC DNA]</scope>
    <source>
        <strain evidence="3">Reich</strain>
    </source>
</reference>
<dbReference type="Gene3D" id="1.10.10.10">
    <property type="entry name" value="Winged helix-like DNA-binding domain superfamily/Winged helix DNA-binding domain"/>
    <property type="match status" value="1"/>
</dbReference>
<dbReference type="CDD" id="cd02440">
    <property type="entry name" value="AdoMet_MTases"/>
    <property type="match status" value="1"/>
</dbReference>
<dbReference type="Gene3D" id="3.40.50.150">
    <property type="entry name" value="Vaccinia Virus protein VP39"/>
    <property type="match status" value="1"/>
</dbReference>
<name>A0ABU4SI59_9GAMM</name>
<dbReference type="InterPro" id="IPR029063">
    <property type="entry name" value="SAM-dependent_MTases_sf"/>
</dbReference>
<gene>
    <name evidence="2" type="ORF">FE394_03240</name>
</gene>
<dbReference type="RefSeq" id="WP_319924972.1">
    <property type="nucleotide sequence ID" value="NZ_VCDO01000025.1"/>
</dbReference>
<accession>A0ABU4SI59</accession>
<dbReference type="Pfam" id="PF00891">
    <property type="entry name" value="Methyltransf_2"/>
    <property type="match status" value="1"/>
</dbReference>
<dbReference type="EMBL" id="VCDP01000008">
    <property type="protein sequence ID" value="MDX7998235.1"/>
    <property type="molecule type" value="Genomic_DNA"/>
</dbReference>
<dbReference type="InterPro" id="IPR036388">
    <property type="entry name" value="WH-like_DNA-bd_sf"/>
</dbReference>
<evidence type="ECO:0000259" key="1">
    <source>
        <dbReference type="Pfam" id="PF00891"/>
    </source>
</evidence>
<dbReference type="Proteomes" id="UP001271640">
    <property type="component" value="Unassembled WGS sequence"/>
</dbReference>
<dbReference type="SUPFAM" id="SSF53335">
    <property type="entry name" value="S-adenosyl-L-methionine-dependent methyltransferases"/>
    <property type="match status" value="1"/>
</dbReference>
<keyword evidence="3" id="KW-1185">Reference proteome</keyword>
<dbReference type="InterPro" id="IPR001077">
    <property type="entry name" value="COMT_C"/>
</dbReference>
<protein>
    <recommendedName>
        <fullName evidence="1">O-methyltransferase C-terminal domain-containing protein</fullName>
    </recommendedName>
</protein>
<evidence type="ECO:0000313" key="3">
    <source>
        <dbReference type="Proteomes" id="UP001271640"/>
    </source>
</evidence>
<sequence>MNSSINKINEQQFLFGMLLGPIRWNILKIAFRYRLFDHFITMNNATTVARIFNWCPTRLTLLLNAYVTLGIMEKQAQSFSVKPNYQPYLVSHSRNYLGETLCSLAEIKSLTATQSVEWLTQDTPPEQQIDMRDQVFWQKATSRLRAFHKSTRNLILLPVLQTLPNWRDGLHFLDVGAGSAELAQDILAIHPQSQITLFDLPLCCTAIQMQLTDSTRFNESNTSQAIKFLPGDMNTTPFGGPYQMILAAMSLYFATNLQHCINRLWTSLAPGGTLISFHESLNQARTQPEFHILSRLPAELANGPLSIESGQIEEALKANHPASLDTQQIPTPFGEMTLIIAHKLT</sequence>
<proteinExistence type="predicted"/>
<evidence type="ECO:0000313" key="2">
    <source>
        <dbReference type="EMBL" id="MDX7998235.1"/>
    </source>
</evidence>